<proteinExistence type="predicted"/>
<evidence type="ECO:0000313" key="4">
    <source>
        <dbReference type="Proteomes" id="UP000054715"/>
    </source>
</evidence>
<accession>A0A0W0UWD7</accession>
<dbReference type="EMBL" id="LNYG01000007">
    <property type="protein sequence ID" value="KTD12181.1"/>
    <property type="molecule type" value="Genomic_DNA"/>
</dbReference>
<dbReference type="Pfam" id="PF13516">
    <property type="entry name" value="LRR_6"/>
    <property type="match status" value="1"/>
</dbReference>
<gene>
    <name evidence="3" type="ORF">Ljam_0397</name>
</gene>
<dbReference type="RefSeq" id="WP_058448463.1">
    <property type="nucleotide sequence ID" value="NZ_CAAAJF010000003.1"/>
</dbReference>
<dbReference type="Proteomes" id="UP000054715">
    <property type="component" value="Unassembled WGS sequence"/>
</dbReference>
<evidence type="ECO:0000313" key="3">
    <source>
        <dbReference type="EMBL" id="KTD12181.1"/>
    </source>
</evidence>
<sequence length="478" mass="53938">MLCTIEVTPANSLIHEVKKLPDNATSVIFTPTWTLYGKYTLGDKAEKEVSEAFKHLPKTVRKVNCKGNELGHRSLAYLKGIFSVLDNSITYLNLSHNKLHVVFAHPGLRGDLSLLESLPFSLNTLDLSHNNFEVNSLQHGIAHLCRNVINLNLSHNKLEYDGVIKILDWLKTKSVKQLDITHNSLIIPTDREWINLWKKLPPSIEQLLLGQEPMMDITCTVTPVNKPIFSNLKHLKVININPFNAFNLTKWIPYLPQNLTSLNLKFSLAHLDATSLSKSFETLPKSLRRLSIGSNNLGNYSSDKLAEAFSKFPQNIVELNLRCTGIFYNKSGTELQKIFSPLQQVRILHLNGFETFSSKDIKQLRGIFPNLQTLYLDESDLELFGVDKEQLDALHQAFSHVPNVIITPSASSSINTNDKRAMANLTRKYGFKASVASLIDFTAFFIASRPQIKTVDDKNRKLLTSEMDELVESIKSSL</sequence>
<organism evidence="3 4">
    <name type="scientific">Legionella jamestowniensis</name>
    <dbReference type="NCBI Taxonomy" id="455"/>
    <lineage>
        <taxon>Bacteria</taxon>
        <taxon>Pseudomonadati</taxon>
        <taxon>Pseudomonadota</taxon>
        <taxon>Gammaproteobacteria</taxon>
        <taxon>Legionellales</taxon>
        <taxon>Legionellaceae</taxon>
        <taxon>Legionella</taxon>
    </lineage>
</organism>
<keyword evidence="1" id="KW-0433">Leucine-rich repeat</keyword>
<name>A0A0W0UWD7_9GAMM</name>
<dbReference type="OrthoDB" id="9938273at2"/>
<dbReference type="SUPFAM" id="SSF52047">
    <property type="entry name" value="RNI-like"/>
    <property type="match status" value="1"/>
</dbReference>
<reference evidence="3 4" key="1">
    <citation type="submission" date="2015-11" db="EMBL/GenBank/DDBJ databases">
        <title>Genomic analysis of 38 Legionella species identifies large and diverse effector repertoires.</title>
        <authorList>
            <person name="Burstein D."/>
            <person name="Amaro F."/>
            <person name="Zusman T."/>
            <person name="Lifshitz Z."/>
            <person name="Cohen O."/>
            <person name="Gilbert J.A."/>
            <person name="Pupko T."/>
            <person name="Shuman H.A."/>
            <person name="Segal G."/>
        </authorList>
    </citation>
    <scope>NUCLEOTIDE SEQUENCE [LARGE SCALE GENOMIC DNA]</scope>
    <source>
        <strain evidence="3 4">JA-26-G1-E2</strain>
    </source>
</reference>
<dbReference type="AlphaFoldDB" id="A0A0W0UWD7"/>
<keyword evidence="2" id="KW-0677">Repeat</keyword>
<dbReference type="InterPro" id="IPR001611">
    <property type="entry name" value="Leu-rich_rpt"/>
</dbReference>
<dbReference type="InterPro" id="IPR050216">
    <property type="entry name" value="LRR_domain-containing"/>
</dbReference>
<protein>
    <submittedName>
        <fullName evidence="3">Leucine-rich repeat protein</fullName>
    </submittedName>
</protein>
<dbReference type="GO" id="GO:0005737">
    <property type="term" value="C:cytoplasm"/>
    <property type="evidence" value="ECO:0007669"/>
    <property type="project" value="TreeGrafter"/>
</dbReference>
<dbReference type="PANTHER" id="PTHR48051:SF1">
    <property type="entry name" value="RAS SUPPRESSOR PROTEIN 1"/>
    <property type="match status" value="1"/>
</dbReference>
<dbReference type="Gene3D" id="3.80.10.10">
    <property type="entry name" value="Ribonuclease Inhibitor"/>
    <property type="match status" value="2"/>
</dbReference>
<dbReference type="STRING" id="455.Ljam_0397"/>
<comment type="caution">
    <text evidence="3">The sequence shown here is derived from an EMBL/GenBank/DDBJ whole genome shotgun (WGS) entry which is preliminary data.</text>
</comment>
<dbReference type="InterPro" id="IPR032675">
    <property type="entry name" value="LRR_dom_sf"/>
</dbReference>
<evidence type="ECO:0000256" key="2">
    <source>
        <dbReference type="ARBA" id="ARBA00022737"/>
    </source>
</evidence>
<evidence type="ECO:0000256" key="1">
    <source>
        <dbReference type="ARBA" id="ARBA00022614"/>
    </source>
</evidence>
<dbReference type="PANTHER" id="PTHR48051">
    <property type="match status" value="1"/>
</dbReference>
<dbReference type="PATRIC" id="fig|455.5.peg.421"/>